<dbReference type="EMBL" id="JACOGA010000011">
    <property type="protein sequence ID" value="MBC3874430.1"/>
    <property type="molecule type" value="Genomic_DNA"/>
</dbReference>
<evidence type="ECO:0000313" key="2">
    <source>
        <dbReference type="EMBL" id="MBC3874430.1"/>
    </source>
</evidence>
<name>A0ABR6YD05_9BURK</name>
<feature type="signal peptide" evidence="1">
    <location>
        <begin position="1"/>
        <end position="19"/>
    </location>
</feature>
<keyword evidence="1" id="KW-0732">Signal</keyword>
<evidence type="ECO:0000256" key="1">
    <source>
        <dbReference type="SAM" id="SignalP"/>
    </source>
</evidence>
<keyword evidence="3" id="KW-1185">Reference proteome</keyword>
<sequence length="192" mass="21348">MTKLIILTSLVAQFCVASASGASTAPMKPAMLAETALVAEQSAVAQNSNRILVEDMQKIAGTLWRGKLTYLDYSANVLRSIPSNLLVAESKDDSSIWLWSYGYDDEPHANAKDGIKLSADGRQLGDENLIERRVTEDGTLILVTSMSGQDDKRQAQFRFTYTITKNAFTRQKEVKLESGGDYFVRHTYAWTR</sequence>
<accession>A0ABR6YD05</accession>
<comment type="caution">
    <text evidence="2">The sequence shown here is derived from an EMBL/GenBank/DDBJ whole genome shotgun (WGS) entry which is preliminary data.</text>
</comment>
<dbReference type="Proteomes" id="UP000624279">
    <property type="component" value="Unassembled WGS sequence"/>
</dbReference>
<reference evidence="2 3" key="1">
    <citation type="submission" date="2020-08" db="EMBL/GenBank/DDBJ databases">
        <title>Novel species isolated from subtropical streams in China.</title>
        <authorList>
            <person name="Lu H."/>
        </authorList>
    </citation>
    <scope>NUCLEOTIDE SEQUENCE [LARGE SCALE GENOMIC DNA]</scope>
    <source>
        <strain evidence="2 3">LX15W</strain>
    </source>
</reference>
<gene>
    <name evidence="2" type="ORF">H8K55_12585</name>
</gene>
<proteinExistence type="predicted"/>
<protein>
    <submittedName>
        <fullName evidence="2">Uncharacterized protein</fullName>
    </submittedName>
</protein>
<feature type="chain" id="PRO_5045596478" evidence="1">
    <location>
        <begin position="20"/>
        <end position="192"/>
    </location>
</feature>
<evidence type="ECO:0000313" key="3">
    <source>
        <dbReference type="Proteomes" id="UP000624279"/>
    </source>
</evidence>
<organism evidence="2 3">
    <name type="scientific">Undibacterium flavidum</name>
    <dbReference type="NCBI Taxonomy" id="2762297"/>
    <lineage>
        <taxon>Bacteria</taxon>
        <taxon>Pseudomonadati</taxon>
        <taxon>Pseudomonadota</taxon>
        <taxon>Betaproteobacteria</taxon>
        <taxon>Burkholderiales</taxon>
        <taxon>Oxalobacteraceae</taxon>
        <taxon>Undibacterium</taxon>
    </lineage>
</organism>
<dbReference type="RefSeq" id="WP_186942428.1">
    <property type="nucleotide sequence ID" value="NZ_JACOGA010000011.1"/>
</dbReference>